<reference evidence="5 6" key="1">
    <citation type="submission" date="2022-09" db="EMBL/GenBank/DDBJ databases">
        <authorList>
            <person name="Palmer J.M."/>
        </authorList>
    </citation>
    <scope>NUCLEOTIDE SEQUENCE [LARGE SCALE GENOMIC DNA]</scope>
    <source>
        <strain evidence="5 6">DSM 7382</strain>
    </source>
</reference>
<dbReference type="EMBL" id="JASBNA010000003">
    <property type="protein sequence ID" value="KAK7693565.1"/>
    <property type="molecule type" value="Genomic_DNA"/>
</dbReference>
<keyword evidence="1" id="KW-0489">Methyltransferase</keyword>
<name>A0AAW0GVQ5_9APHY</name>
<evidence type="ECO:0000256" key="1">
    <source>
        <dbReference type="ARBA" id="ARBA00022603"/>
    </source>
</evidence>
<protein>
    <recommendedName>
        <fullName evidence="4">SET domain-containing protein</fullName>
    </recommendedName>
</protein>
<dbReference type="SUPFAM" id="SSF82199">
    <property type="entry name" value="SET domain"/>
    <property type="match status" value="1"/>
</dbReference>
<dbReference type="AlphaFoldDB" id="A0AAW0GVQ5"/>
<evidence type="ECO:0000313" key="5">
    <source>
        <dbReference type="EMBL" id="KAK7693565.1"/>
    </source>
</evidence>
<dbReference type="GO" id="GO:0016279">
    <property type="term" value="F:protein-lysine N-methyltransferase activity"/>
    <property type="evidence" value="ECO:0007669"/>
    <property type="project" value="InterPro"/>
</dbReference>
<dbReference type="GO" id="GO:0032259">
    <property type="term" value="P:methylation"/>
    <property type="evidence" value="ECO:0007669"/>
    <property type="project" value="UniProtKB-KW"/>
</dbReference>
<dbReference type="PANTHER" id="PTHR13271">
    <property type="entry name" value="UNCHARACTERIZED PUTATIVE METHYLTRANSFERASE"/>
    <property type="match status" value="1"/>
</dbReference>
<organism evidence="5 6">
    <name type="scientific">Cerrena zonata</name>
    <dbReference type="NCBI Taxonomy" id="2478898"/>
    <lineage>
        <taxon>Eukaryota</taxon>
        <taxon>Fungi</taxon>
        <taxon>Dikarya</taxon>
        <taxon>Basidiomycota</taxon>
        <taxon>Agaricomycotina</taxon>
        <taxon>Agaricomycetes</taxon>
        <taxon>Polyporales</taxon>
        <taxon>Cerrenaceae</taxon>
        <taxon>Cerrena</taxon>
    </lineage>
</organism>
<dbReference type="Pfam" id="PF09273">
    <property type="entry name" value="Rubis-subs-bind"/>
    <property type="match status" value="1"/>
</dbReference>
<dbReference type="Gene3D" id="3.90.1410.10">
    <property type="entry name" value="set domain protein methyltransferase, domain 1"/>
    <property type="match status" value="1"/>
</dbReference>
<evidence type="ECO:0000256" key="3">
    <source>
        <dbReference type="ARBA" id="ARBA00022691"/>
    </source>
</evidence>
<accession>A0AAW0GVQ5</accession>
<evidence type="ECO:0000259" key="4">
    <source>
        <dbReference type="PROSITE" id="PS50280"/>
    </source>
</evidence>
<gene>
    <name evidence="5" type="ORF">QCA50_003134</name>
</gene>
<dbReference type="InterPro" id="IPR050600">
    <property type="entry name" value="SETD3_SETD6_MTase"/>
</dbReference>
<dbReference type="InterPro" id="IPR046341">
    <property type="entry name" value="SET_dom_sf"/>
</dbReference>
<sequence>MGDQFRRWKTLLSWLKDSHGMQIDNENLLVECKYAPGAGKGLFAACPIPPNTALFTIPATAMINSRTLSKIYPPLQGRTLSPVQMISLHLLLYKPPTNGDSEDPLFGPFIDTMPKSFDSHPLVWSVAIELGIRNMIHYQNLLSTLPPSTSSSLHDLKSGFWKDWDAIRSYVTSRPTTSKIPACNAAHLDRFRKEDLGFKMDYTWAWLSVNTRCIYYRLDPLPSSSLNMTLCPILDFANHAPHDTHILPVLPPVSQPPVPTSGPGKRSKTLGGDYTFVSNCEGVISEDTELFLRYGAHSNRRLLVEYGFVNIWNEGDVHEGRFDGEVDVNDIVEACFMAKGLLGDQIREILEQEGYWGDWTLHSTPQPAHPSYRLVTALRLLHCTEDQIQNEIQSWKDVLLGEKDVISQTNEQLWKQTMLDICKTISSRATENLEKLDQRNSNGTMPEWYHWAMGNIQKLWLEELEVASCVANNIIDGVDF</sequence>
<dbReference type="InterPro" id="IPR001214">
    <property type="entry name" value="SET_dom"/>
</dbReference>
<keyword evidence="6" id="KW-1185">Reference proteome</keyword>
<evidence type="ECO:0000313" key="6">
    <source>
        <dbReference type="Proteomes" id="UP001385951"/>
    </source>
</evidence>
<dbReference type="PROSITE" id="PS50280">
    <property type="entry name" value="SET"/>
    <property type="match status" value="1"/>
</dbReference>
<feature type="domain" description="SET" evidence="4">
    <location>
        <begin position="28"/>
        <end position="295"/>
    </location>
</feature>
<dbReference type="PANTHER" id="PTHR13271:SF47">
    <property type="entry name" value="ACTIN-HISTIDINE N-METHYLTRANSFERASE"/>
    <property type="match status" value="1"/>
</dbReference>
<proteinExistence type="predicted"/>
<keyword evidence="3" id="KW-0949">S-adenosyl-L-methionine</keyword>
<dbReference type="InterPro" id="IPR015353">
    <property type="entry name" value="Rubisco_LSMT_subst-bd"/>
</dbReference>
<dbReference type="InterPro" id="IPR044429">
    <property type="entry name" value="SETD4_SET"/>
</dbReference>
<dbReference type="Proteomes" id="UP001385951">
    <property type="component" value="Unassembled WGS sequence"/>
</dbReference>
<dbReference type="CDD" id="cd19177">
    <property type="entry name" value="SET_SETD4"/>
    <property type="match status" value="1"/>
</dbReference>
<comment type="caution">
    <text evidence="5">The sequence shown here is derived from an EMBL/GenBank/DDBJ whole genome shotgun (WGS) entry which is preliminary data.</text>
</comment>
<evidence type="ECO:0000256" key="2">
    <source>
        <dbReference type="ARBA" id="ARBA00022679"/>
    </source>
</evidence>
<keyword evidence="2" id="KW-0808">Transferase</keyword>